<dbReference type="InterPro" id="IPR014756">
    <property type="entry name" value="Ig_E-set"/>
</dbReference>
<dbReference type="PANTHER" id="PTHR11306">
    <property type="entry name" value="NIEMANN PICK TYPE C2 PROTEIN NPC2-RELATED"/>
    <property type="match status" value="1"/>
</dbReference>
<evidence type="ECO:0000313" key="9">
    <source>
        <dbReference type="EMBL" id="KIJ38436.1"/>
    </source>
</evidence>
<accession>A0A0C9VLK7</accession>
<comment type="function">
    <text evidence="1">Catalyzes the intermembrane transfer of phosphatidylglycerol and phosphatidylinositol.</text>
</comment>
<dbReference type="OrthoDB" id="6409159at2759"/>
<comment type="subunit">
    <text evidence="3">Monomer.</text>
</comment>
<reference evidence="9 10" key="1">
    <citation type="submission" date="2014-06" db="EMBL/GenBank/DDBJ databases">
        <title>Evolutionary Origins and Diversification of the Mycorrhizal Mutualists.</title>
        <authorList>
            <consortium name="DOE Joint Genome Institute"/>
            <consortium name="Mycorrhizal Genomics Consortium"/>
            <person name="Kohler A."/>
            <person name="Kuo A."/>
            <person name="Nagy L.G."/>
            <person name="Floudas D."/>
            <person name="Copeland A."/>
            <person name="Barry K.W."/>
            <person name="Cichocki N."/>
            <person name="Veneault-Fourrey C."/>
            <person name="LaButti K."/>
            <person name="Lindquist E.A."/>
            <person name="Lipzen A."/>
            <person name="Lundell T."/>
            <person name="Morin E."/>
            <person name="Murat C."/>
            <person name="Riley R."/>
            <person name="Ohm R."/>
            <person name="Sun H."/>
            <person name="Tunlid A."/>
            <person name="Henrissat B."/>
            <person name="Grigoriev I.V."/>
            <person name="Hibbett D.S."/>
            <person name="Martin F."/>
        </authorList>
    </citation>
    <scope>NUCLEOTIDE SEQUENCE [LARGE SCALE GENOMIC DNA]</scope>
    <source>
        <strain evidence="9 10">SS14</strain>
    </source>
</reference>
<dbReference type="GO" id="GO:0032934">
    <property type="term" value="F:sterol binding"/>
    <property type="evidence" value="ECO:0007669"/>
    <property type="project" value="InterPro"/>
</dbReference>
<evidence type="ECO:0000259" key="8">
    <source>
        <dbReference type="SMART" id="SM00737"/>
    </source>
</evidence>
<keyword evidence="7" id="KW-0445">Lipid transport</keyword>
<keyword evidence="10" id="KW-1185">Reference proteome</keyword>
<dbReference type="HOGENOM" id="CLU_097982_3_1_1"/>
<evidence type="ECO:0000256" key="2">
    <source>
        <dbReference type="ARBA" id="ARBA00006370"/>
    </source>
</evidence>
<sequence>ITVHSIKVSPDPPKAGENLTVVVTGTVGETIEEGAWADVKVKLGLIQLLKKEFDLCEEARGANVTVQCPVEPGTYTIEQTVALPKEIPKAKFNVNVKAYNDDESPLLCLDIVIDFMMRFPGLFGRQ</sequence>
<comment type="similarity">
    <text evidence="2">Belongs to the NPC2 family.</text>
</comment>
<evidence type="ECO:0000256" key="6">
    <source>
        <dbReference type="ARBA" id="ARBA00022729"/>
    </source>
</evidence>
<dbReference type="InterPro" id="IPR036846">
    <property type="entry name" value="GM2-AP_sf"/>
</dbReference>
<evidence type="ECO:0000256" key="4">
    <source>
        <dbReference type="ARBA" id="ARBA00016056"/>
    </source>
</evidence>
<dbReference type="PANTHER" id="PTHR11306:SF0">
    <property type="entry name" value="PHOSPHATIDYLGLYCEROL_PHOSPHATIDYLINOSITOL TRANSFER PROTEIN"/>
    <property type="match status" value="1"/>
</dbReference>
<dbReference type="GO" id="GO:0032366">
    <property type="term" value="P:intracellular sterol transport"/>
    <property type="evidence" value="ECO:0007669"/>
    <property type="project" value="InterPro"/>
</dbReference>
<organism evidence="9 10">
    <name type="scientific">Sphaerobolus stellatus (strain SS14)</name>
    <dbReference type="NCBI Taxonomy" id="990650"/>
    <lineage>
        <taxon>Eukaryota</taxon>
        <taxon>Fungi</taxon>
        <taxon>Dikarya</taxon>
        <taxon>Basidiomycota</taxon>
        <taxon>Agaricomycotina</taxon>
        <taxon>Agaricomycetes</taxon>
        <taxon>Phallomycetidae</taxon>
        <taxon>Geastrales</taxon>
        <taxon>Sphaerobolaceae</taxon>
        <taxon>Sphaerobolus</taxon>
    </lineage>
</organism>
<dbReference type="SUPFAM" id="SSF81296">
    <property type="entry name" value="E set domains"/>
    <property type="match status" value="1"/>
</dbReference>
<evidence type="ECO:0000313" key="10">
    <source>
        <dbReference type="Proteomes" id="UP000054279"/>
    </source>
</evidence>
<name>A0A0C9VLK7_SPHS4</name>
<dbReference type="InterPro" id="IPR033917">
    <property type="entry name" value="ML_PG-PI_TP"/>
</dbReference>
<dbReference type="EMBL" id="KN837160">
    <property type="protein sequence ID" value="KIJ38436.1"/>
    <property type="molecule type" value="Genomic_DNA"/>
</dbReference>
<dbReference type="FunFam" id="2.70.220.10:FF:000004">
    <property type="entry name" value="Related to phosphatidylglycerol/phosphatidylinositol transfer protein"/>
    <property type="match status" value="1"/>
</dbReference>
<dbReference type="InterPro" id="IPR003172">
    <property type="entry name" value="ML_dom"/>
</dbReference>
<keyword evidence="5" id="KW-0813">Transport</keyword>
<evidence type="ECO:0000256" key="3">
    <source>
        <dbReference type="ARBA" id="ARBA00011245"/>
    </source>
</evidence>
<feature type="non-terminal residue" evidence="9">
    <location>
        <position position="126"/>
    </location>
</feature>
<dbReference type="SMART" id="SM00737">
    <property type="entry name" value="ML"/>
    <property type="match status" value="1"/>
</dbReference>
<proteinExistence type="inferred from homology"/>
<dbReference type="CDD" id="cd00917">
    <property type="entry name" value="PG-PI_TP"/>
    <property type="match status" value="1"/>
</dbReference>
<dbReference type="InterPro" id="IPR039670">
    <property type="entry name" value="NPC2-like"/>
</dbReference>
<dbReference type="AlphaFoldDB" id="A0A0C9VLK7"/>
<dbReference type="Gene3D" id="2.70.220.10">
    <property type="entry name" value="Ganglioside GM2 activator"/>
    <property type="match status" value="1"/>
</dbReference>
<protein>
    <recommendedName>
        <fullName evidence="4">Phosphatidylglycerol/phosphatidylinositol transfer protein</fullName>
    </recommendedName>
</protein>
<gene>
    <name evidence="9" type="ORF">M422DRAFT_176542</name>
</gene>
<dbReference type="Pfam" id="PF02221">
    <property type="entry name" value="E1_DerP2_DerF2"/>
    <property type="match status" value="1"/>
</dbReference>
<evidence type="ECO:0000256" key="5">
    <source>
        <dbReference type="ARBA" id="ARBA00022448"/>
    </source>
</evidence>
<feature type="domain" description="MD-2-related lipid-recognition" evidence="8">
    <location>
        <begin position="1"/>
        <end position="113"/>
    </location>
</feature>
<keyword evidence="6" id="KW-0732">Signal</keyword>
<evidence type="ECO:0000256" key="1">
    <source>
        <dbReference type="ARBA" id="ARBA00002053"/>
    </source>
</evidence>
<evidence type="ECO:0000256" key="7">
    <source>
        <dbReference type="ARBA" id="ARBA00023055"/>
    </source>
</evidence>
<dbReference type="Proteomes" id="UP000054279">
    <property type="component" value="Unassembled WGS sequence"/>
</dbReference>